<dbReference type="Proteomes" id="UP000693970">
    <property type="component" value="Mitochondrion MT"/>
</dbReference>
<keyword evidence="2 4" id="KW-0689">Ribosomal protein</keyword>
<evidence type="ECO:0000256" key="1">
    <source>
        <dbReference type="ARBA" id="ARBA00007345"/>
    </source>
</evidence>
<gene>
    <name evidence="5" type="primary">rps19</name>
</gene>
<dbReference type="PIRSF" id="PIRSF002144">
    <property type="entry name" value="Ribosomal_S19"/>
    <property type="match status" value="1"/>
</dbReference>
<comment type="similarity">
    <text evidence="1 4">Belongs to the universal ribosomal protein uS19 family.</text>
</comment>
<dbReference type="GO" id="GO:0005840">
    <property type="term" value="C:ribosome"/>
    <property type="evidence" value="ECO:0007669"/>
    <property type="project" value="UniProtKB-KW"/>
</dbReference>
<organism evidence="5 6">
    <name type="scientific">Nitzschia inconspicua</name>
    <dbReference type="NCBI Taxonomy" id="303405"/>
    <lineage>
        <taxon>Eukaryota</taxon>
        <taxon>Sar</taxon>
        <taxon>Stramenopiles</taxon>
        <taxon>Ochrophyta</taxon>
        <taxon>Bacillariophyta</taxon>
        <taxon>Bacillariophyceae</taxon>
        <taxon>Bacillariophycidae</taxon>
        <taxon>Bacillariales</taxon>
        <taxon>Bacillariaceae</taxon>
        <taxon>Nitzschia</taxon>
    </lineage>
</organism>
<dbReference type="InterPro" id="IPR002222">
    <property type="entry name" value="Ribosomal_uS19"/>
</dbReference>
<dbReference type="HAMAP" id="MF_00531">
    <property type="entry name" value="Ribosomal_uS19"/>
    <property type="match status" value="1"/>
</dbReference>
<dbReference type="Pfam" id="PF00203">
    <property type="entry name" value="Ribosomal_S19"/>
    <property type="match status" value="1"/>
</dbReference>
<dbReference type="Gene3D" id="3.30.860.10">
    <property type="entry name" value="30s Ribosomal Protein S19, Chain A"/>
    <property type="match status" value="1"/>
</dbReference>
<dbReference type="SUPFAM" id="SSF54570">
    <property type="entry name" value="Ribosomal protein S19"/>
    <property type="match status" value="1"/>
</dbReference>
<proteinExistence type="inferred from homology"/>
<reference evidence="5" key="1">
    <citation type="journal article" date="2021" name="Sci. Rep.">
        <title>Diploid genomic architecture of Nitzschia inconspicua, an elite biomass production diatom.</title>
        <authorList>
            <person name="Oliver A."/>
            <person name="Podell S."/>
            <person name="Pinowska A."/>
            <person name="Traller J.C."/>
            <person name="Smith S.R."/>
            <person name="McClure R."/>
            <person name="Beliaev A."/>
            <person name="Bohutskyi P."/>
            <person name="Hill E.A."/>
            <person name="Rabines A."/>
            <person name="Zheng H."/>
            <person name="Allen L.Z."/>
            <person name="Kuo A."/>
            <person name="Grigoriev I.V."/>
            <person name="Allen A.E."/>
            <person name="Hazlebeck D."/>
            <person name="Allen E.E."/>
        </authorList>
    </citation>
    <scope>NUCLEOTIDE SEQUENCE</scope>
    <source>
        <strain evidence="5">Hildebrandi</strain>
    </source>
</reference>
<evidence type="ECO:0000313" key="6">
    <source>
        <dbReference type="Proteomes" id="UP000693970"/>
    </source>
</evidence>
<dbReference type="AlphaFoldDB" id="A0A8H2SII8"/>
<keyword evidence="6" id="KW-1185">Reference proteome</keyword>
<sequence length="79" mass="9199">MKRSKWKGPFVQKLDFNKKLPLLSRNYEITSKTVGLTCSVHSGKIFAKLSITDEMIGHKVGEFVPTRERFVFKKKKKKK</sequence>
<dbReference type="EMBL" id="MW971521">
    <property type="protein sequence ID" value="QXE46248.1"/>
    <property type="molecule type" value="Genomic_DNA"/>
</dbReference>
<protein>
    <submittedName>
        <fullName evidence="5">30S ribosomal protein S19</fullName>
    </submittedName>
</protein>
<dbReference type="PRINTS" id="PR00975">
    <property type="entry name" value="RIBOSOMALS19"/>
</dbReference>
<keyword evidence="3 4" id="KW-0687">Ribonucleoprotein</keyword>
<geneLocation type="mitochondrion" evidence="5"/>
<keyword evidence="5" id="KW-0496">Mitochondrion</keyword>
<dbReference type="GO" id="GO:0003735">
    <property type="term" value="F:structural constituent of ribosome"/>
    <property type="evidence" value="ECO:0007669"/>
    <property type="project" value="InterPro"/>
</dbReference>
<name>A0A8H2SII8_9STRA</name>
<accession>A0A8H2SII8</accession>
<dbReference type="OrthoDB" id="2043at2759"/>
<dbReference type="GO" id="GO:1990904">
    <property type="term" value="C:ribonucleoprotein complex"/>
    <property type="evidence" value="ECO:0007669"/>
    <property type="project" value="UniProtKB-KW"/>
</dbReference>
<evidence type="ECO:0000313" key="5">
    <source>
        <dbReference type="EMBL" id="QXE46248.1"/>
    </source>
</evidence>
<evidence type="ECO:0000256" key="2">
    <source>
        <dbReference type="ARBA" id="ARBA00022980"/>
    </source>
</evidence>
<evidence type="ECO:0000256" key="4">
    <source>
        <dbReference type="RuleBase" id="RU003485"/>
    </source>
</evidence>
<evidence type="ECO:0000256" key="3">
    <source>
        <dbReference type="ARBA" id="ARBA00023274"/>
    </source>
</evidence>
<dbReference type="GO" id="GO:0006412">
    <property type="term" value="P:translation"/>
    <property type="evidence" value="ECO:0007669"/>
    <property type="project" value="InterPro"/>
</dbReference>
<dbReference type="InterPro" id="IPR023575">
    <property type="entry name" value="Ribosomal_uS19_SF"/>
</dbReference>